<feature type="transmembrane region" description="Helical" evidence="1">
    <location>
        <begin position="113"/>
        <end position="137"/>
    </location>
</feature>
<feature type="transmembrane region" description="Helical" evidence="1">
    <location>
        <begin position="220"/>
        <end position="241"/>
    </location>
</feature>
<keyword evidence="1" id="KW-0472">Membrane</keyword>
<accession>A0A1L7CEK0</accession>
<dbReference type="KEGG" id="caqu:CAQU_03320"/>
<keyword evidence="1" id="KW-0812">Transmembrane</keyword>
<feature type="transmembrane region" description="Helical" evidence="1">
    <location>
        <begin position="144"/>
        <end position="167"/>
    </location>
</feature>
<evidence type="ECO:0000256" key="1">
    <source>
        <dbReference type="SAM" id="Phobius"/>
    </source>
</evidence>
<feature type="transmembrane region" description="Helical" evidence="1">
    <location>
        <begin position="77"/>
        <end position="101"/>
    </location>
</feature>
<feature type="transmembrane region" description="Helical" evidence="1">
    <location>
        <begin position="34"/>
        <end position="56"/>
    </location>
</feature>
<protein>
    <submittedName>
        <fullName evidence="2">Uncharacterized protein</fullName>
    </submittedName>
</protein>
<evidence type="ECO:0000313" key="3">
    <source>
        <dbReference type="Proteomes" id="UP000185478"/>
    </source>
</evidence>
<organism evidence="2 3">
    <name type="scientific">Corynebacterium aquilae DSM 44791</name>
    <dbReference type="NCBI Taxonomy" id="1431546"/>
    <lineage>
        <taxon>Bacteria</taxon>
        <taxon>Bacillati</taxon>
        <taxon>Actinomycetota</taxon>
        <taxon>Actinomycetes</taxon>
        <taxon>Mycobacteriales</taxon>
        <taxon>Corynebacteriaceae</taxon>
        <taxon>Corynebacterium</taxon>
    </lineage>
</organism>
<keyword evidence="1" id="KW-1133">Transmembrane helix</keyword>
<dbReference type="AlphaFoldDB" id="A0A1L7CEK0"/>
<gene>
    <name evidence="2" type="ORF">CAQU_03320</name>
</gene>
<sequence>MGHLVTPVVIIVIACGLAIRLMRLPWAGFADYELALRLLGLAAGVVAAMVAGWRFSSHDPHSMLMTSSGRRRIATRYGYIAGASAVSVIAPLVVGAGVLLLPLLGENSLNLGFVFAPLLAAVGFVLGSTTVGIVVASLARRVPLIVRIVVSGGISLIFGLYSSSFGFLWPLGMERDSGLIDAPAKMWASVFVLLLAAVALGGAVVFASSAADPFTPARGVGVLPFAAVVVGLGVGVATVSLPEAEPQLLCDTTQDPNISVCVNSAQQPALQRSIDSANQALGVVGSVMPEEKVVYTPRYGLSSNLGREIIYQPWEHRTNLGTELIDTVVSWSVCNGDERPESARLNTALNSHLLEAAGLRRHVGIARDASGRIVRDGSTEGESLYGADDDPFGQVPMDVILAGIAAHPVEIAECAGQWEWFGVNPQ</sequence>
<proteinExistence type="predicted"/>
<feature type="transmembrane region" description="Helical" evidence="1">
    <location>
        <begin position="187"/>
        <end position="208"/>
    </location>
</feature>
<evidence type="ECO:0000313" key="2">
    <source>
        <dbReference type="EMBL" id="APT84257.1"/>
    </source>
</evidence>
<name>A0A1L7CEK0_9CORY</name>
<dbReference type="EMBL" id="CP009245">
    <property type="protein sequence ID" value="APT84257.1"/>
    <property type="molecule type" value="Genomic_DNA"/>
</dbReference>
<dbReference type="Proteomes" id="UP000185478">
    <property type="component" value="Chromosome"/>
</dbReference>
<keyword evidence="3" id="KW-1185">Reference proteome</keyword>
<reference evidence="2 3" key="1">
    <citation type="submission" date="2014-08" db="EMBL/GenBank/DDBJ databases">
        <title>Complete genome sequence of Corynebacterium aquilae S-613T(T) (=DSM 44791(T)), isolated from the choana of a healthy golden eagle.</title>
        <authorList>
            <person name="Ruckert C."/>
            <person name="Albersmeier A."/>
            <person name="Winkler A."/>
            <person name="Kalinowski J."/>
        </authorList>
    </citation>
    <scope>NUCLEOTIDE SEQUENCE [LARGE SCALE GENOMIC DNA]</scope>
    <source>
        <strain evidence="2 3">S-613</strain>
    </source>
</reference>